<gene>
    <name evidence="3" type="ORF">NG895_05820</name>
</gene>
<evidence type="ECO:0000313" key="3">
    <source>
        <dbReference type="EMBL" id="MCO6043418.1"/>
    </source>
</evidence>
<organism evidence="3 4">
    <name type="scientific">Aeoliella straminimaris</name>
    <dbReference type="NCBI Taxonomy" id="2954799"/>
    <lineage>
        <taxon>Bacteria</taxon>
        <taxon>Pseudomonadati</taxon>
        <taxon>Planctomycetota</taxon>
        <taxon>Planctomycetia</taxon>
        <taxon>Pirellulales</taxon>
        <taxon>Lacipirellulaceae</taxon>
        <taxon>Aeoliella</taxon>
    </lineage>
</organism>
<evidence type="ECO:0000256" key="1">
    <source>
        <dbReference type="SAM" id="MobiDB-lite"/>
    </source>
</evidence>
<proteinExistence type="predicted"/>
<feature type="transmembrane region" description="Helical" evidence="2">
    <location>
        <begin position="62"/>
        <end position="85"/>
    </location>
</feature>
<keyword evidence="2" id="KW-0472">Membrane</keyword>
<feature type="region of interest" description="Disordered" evidence="1">
    <location>
        <begin position="19"/>
        <end position="42"/>
    </location>
</feature>
<keyword evidence="2" id="KW-0812">Transmembrane</keyword>
<feature type="region of interest" description="Disordered" evidence="1">
    <location>
        <begin position="295"/>
        <end position="376"/>
    </location>
</feature>
<comment type="caution">
    <text evidence="3">The sequence shown here is derived from an EMBL/GenBank/DDBJ whole genome shotgun (WGS) entry which is preliminary data.</text>
</comment>
<feature type="transmembrane region" description="Helical" evidence="2">
    <location>
        <begin position="212"/>
        <end position="233"/>
    </location>
</feature>
<keyword evidence="4" id="KW-1185">Reference proteome</keyword>
<feature type="compositionally biased region" description="Basic residues" evidence="1">
    <location>
        <begin position="362"/>
        <end position="376"/>
    </location>
</feature>
<feature type="compositionally biased region" description="Basic and acidic residues" evidence="1">
    <location>
        <begin position="29"/>
        <end position="42"/>
    </location>
</feature>
<sequence length="376" mass="39956">MSGARQGRRRRILQEEVLSASREMASHSPAEEQRTGGEGRRYALPDGSVGGALAKRHFPTQLLVPAVAVAGSLASVAGLGAIHIYRETISRVAGPDSLALADATSSTSLATWVASTAMLAVAMLSVMVLAVRRHRVDDYKGRHRLWRGAAVLAVLLSVDAVTGLHTVVAQKLATVTGMQLLAGGAEWWLLLGGLAMGWVGIRVLLDTKESKLAMSLLVIGAIVGGISVLGSVAGLGGSAAAMIAKLSQVGCYLLTATSLVAYMRFLRHDITAGVASKPQKSRVAEVKIAKETTTSAAWEETDSQSEQSSDNRSSRQRKAGKKKQAEEQPATAAEPRWTDGSDGYSESYDDEGQPTRKLSKAERKRMRQQKASRRAA</sequence>
<feature type="transmembrane region" description="Helical" evidence="2">
    <location>
        <begin position="109"/>
        <end position="132"/>
    </location>
</feature>
<protein>
    <recommendedName>
        <fullName evidence="5">DUF998 domain-containing protein</fullName>
    </recommendedName>
</protein>
<evidence type="ECO:0000313" key="4">
    <source>
        <dbReference type="Proteomes" id="UP001155241"/>
    </source>
</evidence>
<name>A0A9X2F853_9BACT</name>
<feature type="transmembrane region" description="Helical" evidence="2">
    <location>
        <begin position="144"/>
        <end position="167"/>
    </location>
</feature>
<reference evidence="3" key="1">
    <citation type="submission" date="2022-06" db="EMBL/GenBank/DDBJ databases">
        <title>Aeoliella straminimaris, a novel planctomycete from sediments.</title>
        <authorList>
            <person name="Vitorino I.R."/>
            <person name="Lage O.M."/>
        </authorList>
    </citation>
    <scope>NUCLEOTIDE SEQUENCE</scope>
    <source>
        <strain evidence="3">ICT_H6.2</strain>
    </source>
</reference>
<dbReference type="EMBL" id="JAMXLR010000024">
    <property type="protein sequence ID" value="MCO6043418.1"/>
    <property type="molecule type" value="Genomic_DNA"/>
</dbReference>
<dbReference type="Proteomes" id="UP001155241">
    <property type="component" value="Unassembled WGS sequence"/>
</dbReference>
<dbReference type="AlphaFoldDB" id="A0A9X2F853"/>
<evidence type="ECO:0008006" key="5">
    <source>
        <dbReference type="Google" id="ProtNLM"/>
    </source>
</evidence>
<accession>A0A9X2F853</accession>
<keyword evidence="2" id="KW-1133">Transmembrane helix</keyword>
<feature type="transmembrane region" description="Helical" evidence="2">
    <location>
        <begin position="239"/>
        <end position="262"/>
    </location>
</feature>
<feature type="transmembrane region" description="Helical" evidence="2">
    <location>
        <begin position="187"/>
        <end position="205"/>
    </location>
</feature>
<feature type="compositionally biased region" description="Low complexity" evidence="1">
    <location>
        <begin position="327"/>
        <end position="346"/>
    </location>
</feature>
<evidence type="ECO:0000256" key="2">
    <source>
        <dbReference type="SAM" id="Phobius"/>
    </source>
</evidence>
<dbReference type="RefSeq" id="WP_252851525.1">
    <property type="nucleotide sequence ID" value="NZ_JAMXLR010000024.1"/>
</dbReference>